<keyword evidence="2" id="KW-1185">Reference proteome</keyword>
<dbReference type="InterPro" id="IPR047666">
    <property type="entry name" value="ANR_neg_reg"/>
</dbReference>
<evidence type="ECO:0000313" key="2">
    <source>
        <dbReference type="Proteomes" id="UP000248689"/>
    </source>
</evidence>
<gene>
    <name evidence="1" type="ORF">C5N92_10750</name>
</gene>
<reference evidence="2" key="1">
    <citation type="submission" date="2018-02" db="EMBL/GenBank/DDBJ databases">
        <title>Glaesserella australis sp. nov., isolated from the lungs of pigs.</title>
        <authorList>
            <person name="Turni C."/>
            <person name="Christensen H."/>
        </authorList>
    </citation>
    <scope>NUCLEOTIDE SEQUENCE [LARGE SCALE GENOMIC DNA]</scope>
    <source>
        <strain evidence="2">HS4635</strain>
    </source>
</reference>
<dbReference type="AlphaFoldDB" id="A0A328BYN0"/>
<comment type="caution">
    <text evidence="1">The sequence shown here is derived from an EMBL/GenBank/DDBJ whole genome shotgun (WGS) entry which is preliminary data.</text>
</comment>
<dbReference type="NCBIfam" id="NF033650">
    <property type="entry name" value="ANR_neg_reg"/>
    <property type="match status" value="1"/>
</dbReference>
<dbReference type="Proteomes" id="UP000248689">
    <property type="component" value="Unassembled WGS sequence"/>
</dbReference>
<evidence type="ECO:0000313" key="1">
    <source>
        <dbReference type="EMBL" id="RAL17930.1"/>
    </source>
</evidence>
<proteinExistence type="predicted"/>
<organism evidence="1 2">
    <name type="scientific">Glaesserella australis</name>
    <dbReference type="NCBI Taxonomy" id="2094024"/>
    <lineage>
        <taxon>Bacteria</taxon>
        <taxon>Pseudomonadati</taxon>
        <taxon>Pseudomonadota</taxon>
        <taxon>Gammaproteobacteria</taxon>
        <taxon>Pasteurellales</taxon>
        <taxon>Pasteurellaceae</taxon>
        <taxon>Glaesserella</taxon>
    </lineage>
</organism>
<name>A0A328BYN0_9PAST</name>
<protein>
    <recommendedName>
        <fullName evidence="3">ANR family transcriptional regulator</fullName>
    </recommendedName>
</protein>
<sequence>MCFNHKGKEMKKKPNALQRERFKYFSELASELEREGKYLQASDAWDKALKFATNPLNQKWCESRYEFCEKRA</sequence>
<dbReference type="EMBL" id="PTPX01000020">
    <property type="protein sequence ID" value="RAL17930.1"/>
    <property type="molecule type" value="Genomic_DNA"/>
</dbReference>
<evidence type="ECO:0008006" key="3">
    <source>
        <dbReference type="Google" id="ProtNLM"/>
    </source>
</evidence>
<accession>A0A328BYN0</accession>